<dbReference type="GO" id="GO:0016163">
    <property type="term" value="F:nitrogenase activity"/>
    <property type="evidence" value="ECO:0007669"/>
    <property type="project" value="UniProtKB-EC"/>
</dbReference>
<keyword evidence="3" id="KW-1185">Reference proteome</keyword>
<evidence type="ECO:0000313" key="3">
    <source>
        <dbReference type="Proteomes" id="UP000036756"/>
    </source>
</evidence>
<protein>
    <submittedName>
        <fullName evidence="2">Nitrogenase iron-molybdenum cofactor biosynthesis protein NifE</fullName>
        <ecNumber evidence="2">1.18.6.1</ecNumber>
    </submittedName>
</protein>
<dbReference type="PANTHER" id="PTHR42956">
    <property type="entry name" value="NITROGENASE IRON-MOLYBDENUM COFACTOR BIOSYNTHESIS PROTEIN NIFE"/>
    <property type="match status" value="1"/>
</dbReference>
<keyword evidence="2" id="KW-0560">Oxidoreductase</keyword>
<sequence length="465" mass="53138">MSLLRNKYPKIREKRLNTINSYFGDIDTLLNEIKEENHKQRLRTFSQGEEDEIIYALEFLSTIGNSISIIHGPSGCLASGISKFSRNRENVWFSSNILEKDSILGGDRKLKETIRKAYKKYTPELIFILTTPVVAINNDDIEGVIKELSEEVEAKIIPIYTDGFKSKIASYGYDLAFHGIAKYLINNSEIGEKERYINLISISEDLRDVEEIISLTKSLGVEVNLIPRFSNANSLKASANALFSIALNESEGEYVGRVLEEEFNVPFVRISKPIGVSGIENYIKELLKNANRIIDLDNLTLLNKYKHLESRKILKGFKVYVNTSQSTSIEILTIIKNLGGEIVGLTVKDINQDDTKYLENIKSFNNEIKIHVGNGQVFEEINILQKLSPDIYISDSNKSKIESYTLIPSISLDLVGKYGYRALERLISTIKRQLSYNIKYKQEEFIYKNGWLKKNPNWYVKQEVK</sequence>
<reference evidence="2 3" key="1">
    <citation type="submission" date="2015-06" db="EMBL/GenBank/DDBJ databases">
        <title>Draft genome sequence of the purine-degrading Clostridium cylindrosporum HC-1 (DSM 605).</title>
        <authorList>
            <person name="Poehlein A."/>
            <person name="Schiel-Bengelsdorf B."/>
            <person name="Bengelsdorf F."/>
            <person name="Daniel R."/>
            <person name="Duerre P."/>
        </authorList>
    </citation>
    <scope>NUCLEOTIDE SEQUENCE [LARGE SCALE GENOMIC DNA]</scope>
    <source>
        <strain evidence="2 3">DSM 605</strain>
    </source>
</reference>
<dbReference type="STRING" id="1121307.CLCY_1c01980"/>
<dbReference type="InterPro" id="IPR000510">
    <property type="entry name" value="Nase/OxRdtase_comp1"/>
</dbReference>
<dbReference type="PANTHER" id="PTHR42956:SF1">
    <property type="entry name" value="NITROGENASE IRON-MOLYBDENUM COFACTOR BIOSYNTHESIS PROTEIN NIFE"/>
    <property type="match status" value="1"/>
</dbReference>
<feature type="domain" description="Nitrogenase/oxidoreductase component 1" evidence="1">
    <location>
        <begin position="60"/>
        <end position="430"/>
    </location>
</feature>
<dbReference type="AlphaFoldDB" id="A0A0J8D9G6"/>
<comment type="caution">
    <text evidence="2">The sequence shown here is derived from an EMBL/GenBank/DDBJ whole genome shotgun (WGS) entry which is preliminary data.</text>
</comment>
<dbReference type="EMBL" id="LFVU01000028">
    <property type="protein sequence ID" value="KMT20964.1"/>
    <property type="molecule type" value="Genomic_DNA"/>
</dbReference>
<dbReference type="RefSeq" id="WP_048571362.1">
    <property type="nucleotide sequence ID" value="NZ_LFVU01000028.1"/>
</dbReference>
<dbReference type="InterPro" id="IPR049939">
    <property type="entry name" value="NifE-like"/>
</dbReference>
<organism evidence="2 3">
    <name type="scientific">Clostridium cylindrosporum DSM 605</name>
    <dbReference type="NCBI Taxonomy" id="1121307"/>
    <lineage>
        <taxon>Bacteria</taxon>
        <taxon>Bacillati</taxon>
        <taxon>Bacillota</taxon>
        <taxon>Clostridia</taxon>
        <taxon>Eubacteriales</taxon>
        <taxon>Clostridiaceae</taxon>
        <taxon>Clostridium</taxon>
    </lineage>
</organism>
<dbReference type="Proteomes" id="UP000036756">
    <property type="component" value="Unassembled WGS sequence"/>
</dbReference>
<name>A0A0J8D9G6_CLOCY</name>
<dbReference type="PATRIC" id="fig|1121307.3.peg.560"/>
<proteinExistence type="predicted"/>
<dbReference type="OrthoDB" id="9767044at2"/>
<gene>
    <name evidence="2" type="primary">nifE</name>
    <name evidence="2" type="ORF">CLCY_1c01980</name>
</gene>
<dbReference type="EC" id="1.18.6.1" evidence="2"/>
<evidence type="ECO:0000259" key="1">
    <source>
        <dbReference type="Pfam" id="PF00148"/>
    </source>
</evidence>
<dbReference type="Pfam" id="PF00148">
    <property type="entry name" value="Oxidored_nitro"/>
    <property type="match status" value="1"/>
</dbReference>
<dbReference type="Gene3D" id="3.40.50.1980">
    <property type="entry name" value="Nitrogenase molybdenum iron protein domain"/>
    <property type="match status" value="3"/>
</dbReference>
<accession>A0A0J8D9G6</accession>
<evidence type="ECO:0000313" key="2">
    <source>
        <dbReference type="EMBL" id="KMT20964.1"/>
    </source>
</evidence>
<dbReference type="SUPFAM" id="SSF53807">
    <property type="entry name" value="Helical backbone' metal receptor"/>
    <property type="match status" value="1"/>
</dbReference>